<reference evidence="4 5" key="1">
    <citation type="submission" date="2020-10" db="EMBL/GenBank/DDBJ databases">
        <title>Sequencing the genomes of 1000 actinobacteria strains.</title>
        <authorList>
            <person name="Klenk H.-P."/>
        </authorList>
    </citation>
    <scope>NUCLEOTIDE SEQUENCE [LARGE SCALE GENOMIC DNA]</scope>
    <source>
        <strain evidence="4 5">DSM 15666</strain>
    </source>
</reference>
<dbReference type="EMBL" id="JADBED010000001">
    <property type="protein sequence ID" value="MBE1522929.1"/>
    <property type="molecule type" value="Genomic_DNA"/>
</dbReference>
<dbReference type="NCBIfam" id="NF033577">
    <property type="entry name" value="transpos_IS481"/>
    <property type="match status" value="1"/>
</dbReference>
<dbReference type="PROSITE" id="PS50994">
    <property type="entry name" value="INTEGRASE"/>
    <property type="match status" value="1"/>
</dbReference>
<feature type="region of interest" description="Disordered" evidence="1">
    <location>
        <begin position="62"/>
        <end position="81"/>
    </location>
</feature>
<evidence type="ECO:0000313" key="5">
    <source>
        <dbReference type="Proteomes" id="UP000643525"/>
    </source>
</evidence>
<protein>
    <submittedName>
        <fullName evidence="4">Transposase InsO family protein</fullName>
    </submittedName>
</protein>
<dbReference type="InterPro" id="IPR009057">
    <property type="entry name" value="Homeodomain-like_sf"/>
</dbReference>
<dbReference type="SUPFAM" id="SSF53098">
    <property type="entry name" value="Ribonuclease H-like"/>
    <property type="match status" value="1"/>
</dbReference>
<dbReference type="EMBL" id="JADBED010000001">
    <property type="protein sequence ID" value="MBE1522971.1"/>
    <property type="molecule type" value="Genomic_DNA"/>
</dbReference>
<evidence type="ECO:0000256" key="1">
    <source>
        <dbReference type="SAM" id="MobiDB-lite"/>
    </source>
</evidence>
<dbReference type="InterPro" id="IPR036397">
    <property type="entry name" value="RNaseH_sf"/>
</dbReference>
<proteinExistence type="predicted"/>
<dbReference type="PANTHER" id="PTHR35004">
    <property type="entry name" value="TRANSPOSASE RV3428C-RELATED"/>
    <property type="match status" value="1"/>
</dbReference>
<sequence>MSHRTARRPALNHNSRLTPHGRFLLVQRVADGQPAAHVAKELGISRTAAYRWLRRYREEGPTGLVDRSSRPRRSPGATTPQRVQQVLHARQHHREGPADLSVRTGVPARTISRIIARAGWPRLWELDPITGARIRAGRATERRYEHASPGDLLHVDVKKIGRIPDGGGWRADPGQTREVHNTGRQRVGFDYIHVAVDDHSRLAYAEALPDETGQTCADFLARAAVFMAAHGAPVKRVMTDNAMAYTRSRAFQSVLGRLGAKHLRTKPRHPWQNGKAERFNRTLQEGWAYRCRYTSTADRTAALGPWLDFYNHLRRHSALGGHPPITRCQQARG</sequence>
<comment type="caution">
    <text evidence="4">The sequence shown here is derived from an EMBL/GenBank/DDBJ whole genome shotgun (WGS) entry which is preliminary data.</text>
</comment>
<evidence type="ECO:0000313" key="4">
    <source>
        <dbReference type="EMBL" id="MBE1522971.1"/>
    </source>
</evidence>
<dbReference type="InterPro" id="IPR047656">
    <property type="entry name" value="IS481-like_transpos"/>
</dbReference>
<dbReference type="InterPro" id="IPR012337">
    <property type="entry name" value="RNaseH-like_sf"/>
</dbReference>
<dbReference type="Pfam" id="PF13011">
    <property type="entry name" value="LZ_Tnp_IS481"/>
    <property type="match status" value="1"/>
</dbReference>
<dbReference type="SUPFAM" id="SSF46689">
    <property type="entry name" value="Homeodomain-like"/>
    <property type="match status" value="1"/>
</dbReference>
<evidence type="ECO:0000313" key="3">
    <source>
        <dbReference type="EMBL" id="MBE1522929.1"/>
    </source>
</evidence>
<accession>A0ABR9JAW3</accession>
<dbReference type="PANTHER" id="PTHR35004:SF7">
    <property type="entry name" value="INTEGRASE PROTEIN"/>
    <property type="match status" value="1"/>
</dbReference>
<dbReference type="Proteomes" id="UP000643525">
    <property type="component" value="Unassembled WGS sequence"/>
</dbReference>
<dbReference type="InterPro" id="IPR001584">
    <property type="entry name" value="Integrase_cat-core"/>
</dbReference>
<dbReference type="Pfam" id="PF13683">
    <property type="entry name" value="rve_3"/>
    <property type="match status" value="1"/>
</dbReference>
<keyword evidence="5" id="KW-1185">Reference proteome</keyword>
<organism evidence="4 5">
    <name type="scientific">Nesterenkonia lutea</name>
    <dbReference type="NCBI Taxonomy" id="272919"/>
    <lineage>
        <taxon>Bacteria</taxon>
        <taxon>Bacillati</taxon>
        <taxon>Actinomycetota</taxon>
        <taxon>Actinomycetes</taxon>
        <taxon>Micrococcales</taxon>
        <taxon>Micrococcaceae</taxon>
        <taxon>Nesterenkonia</taxon>
    </lineage>
</organism>
<name>A0ABR9JAW3_9MICC</name>
<gene>
    <name evidence="3" type="ORF">H4W27_000047</name>
    <name evidence="4" type="ORF">H4W27_000089</name>
</gene>
<dbReference type="InterPro" id="IPR024967">
    <property type="entry name" value="DNA-bd_IS481-type"/>
</dbReference>
<evidence type="ECO:0000259" key="2">
    <source>
        <dbReference type="PROSITE" id="PS50994"/>
    </source>
</evidence>
<dbReference type="Gene3D" id="3.30.420.10">
    <property type="entry name" value="Ribonuclease H-like superfamily/Ribonuclease H"/>
    <property type="match status" value="1"/>
</dbReference>
<feature type="domain" description="Integrase catalytic" evidence="2">
    <location>
        <begin position="160"/>
        <end position="332"/>
    </location>
</feature>